<dbReference type="InterPro" id="IPR000683">
    <property type="entry name" value="Gfo/Idh/MocA-like_OxRdtase_N"/>
</dbReference>
<dbReference type="STRING" id="1890683.A0A427YDY2"/>
<protein>
    <recommendedName>
        <fullName evidence="4">Gfo/Idh/MocA-like oxidoreductase N-terminal domain-containing protein</fullName>
    </recommendedName>
</protein>
<feature type="compositionally biased region" description="Pro residues" evidence="3">
    <location>
        <begin position="212"/>
        <end position="225"/>
    </location>
</feature>
<gene>
    <name evidence="5" type="ORF">EHS25_002374</name>
</gene>
<dbReference type="PANTHER" id="PTHR43708">
    <property type="entry name" value="CONSERVED EXPRESSED OXIDOREDUCTASE (EUROFUNG)"/>
    <property type="match status" value="1"/>
</dbReference>
<dbReference type="PANTHER" id="PTHR43708:SF5">
    <property type="entry name" value="CONSERVED EXPRESSED OXIDOREDUCTASE (EUROFUNG)-RELATED"/>
    <property type="match status" value="1"/>
</dbReference>
<dbReference type="OrthoDB" id="446809at2759"/>
<evidence type="ECO:0000313" key="6">
    <source>
        <dbReference type="Proteomes" id="UP000279259"/>
    </source>
</evidence>
<dbReference type="SUPFAM" id="SSF51735">
    <property type="entry name" value="NAD(P)-binding Rossmann-fold domains"/>
    <property type="match status" value="1"/>
</dbReference>
<dbReference type="EMBL" id="RSCD01000014">
    <property type="protein sequence ID" value="RSH89262.1"/>
    <property type="molecule type" value="Genomic_DNA"/>
</dbReference>
<sequence>MPGPLLNVSILGTGMALVHLHHPSLASLPHQYKIHSVMERTPRGRAQEACGESIKVVTAIQEVVDDPEVDLVVVASPNNTHYEYTKSAILANKHVLVEKPLCPTASQAQELVDLAKRQGVILSVYQNRRWDSDFLTVKKLLKEGTWISSCSYGCVLGDGLSAVSPSKHSDSSYWHSSHWDRLSIPTYNPPSCSPRIDIEFCSYSVFTHPAPPPGTTPPASPPHSPRVPANPSSLAQSTSSNPTTTATVPSLPPSPGTPTPTGKRHLGSTTT</sequence>
<dbReference type="GO" id="GO:0016491">
    <property type="term" value="F:oxidoreductase activity"/>
    <property type="evidence" value="ECO:0007669"/>
    <property type="project" value="UniProtKB-KW"/>
</dbReference>
<feature type="domain" description="Gfo/Idh/MocA-like oxidoreductase N-terminal" evidence="4">
    <location>
        <begin position="6"/>
        <end position="125"/>
    </location>
</feature>
<name>A0A427YDY2_9TREE</name>
<reference evidence="5 6" key="1">
    <citation type="submission" date="2018-11" db="EMBL/GenBank/DDBJ databases">
        <title>Genome sequence of Saitozyma podzolica DSM 27192.</title>
        <authorList>
            <person name="Aliyu H."/>
            <person name="Gorte O."/>
            <person name="Ochsenreither K."/>
        </authorList>
    </citation>
    <scope>NUCLEOTIDE SEQUENCE [LARGE SCALE GENOMIC DNA]</scope>
    <source>
        <strain evidence="5 6">DSM 27192</strain>
    </source>
</reference>
<feature type="compositionally biased region" description="Polar residues" evidence="3">
    <location>
        <begin position="230"/>
        <end position="248"/>
    </location>
</feature>
<evidence type="ECO:0000256" key="2">
    <source>
        <dbReference type="ARBA" id="ARBA00023002"/>
    </source>
</evidence>
<comment type="similarity">
    <text evidence="1">Belongs to the Gfo/Idh/MocA family.</text>
</comment>
<feature type="compositionally biased region" description="Basic residues" evidence="3">
    <location>
        <begin position="262"/>
        <end position="271"/>
    </location>
</feature>
<comment type="caution">
    <text evidence="5">The sequence shown here is derived from an EMBL/GenBank/DDBJ whole genome shotgun (WGS) entry which is preliminary data.</text>
</comment>
<organism evidence="5 6">
    <name type="scientific">Saitozyma podzolica</name>
    <dbReference type="NCBI Taxonomy" id="1890683"/>
    <lineage>
        <taxon>Eukaryota</taxon>
        <taxon>Fungi</taxon>
        <taxon>Dikarya</taxon>
        <taxon>Basidiomycota</taxon>
        <taxon>Agaricomycotina</taxon>
        <taxon>Tremellomycetes</taxon>
        <taxon>Tremellales</taxon>
        <taxon>Trimorphomycetaceae</taxon>
        <taxon>Saitozyma</taxon>
    </lineage>
</organism>
<dbReference type="InterPro" id="IPR051317">
    <property type="entry name" value="Gfo/Idh/MocA_oxidoreduct"/>
</dbReference>
<dbReference type="Pfam" id="PF01408">
    <property type="entry name" value="GFO_IDH_MocA"/>
    <property type="match status" value="1"/>
</dbReference>
<feature type="region of interest" description="Disordered" evidence="3">
    <location>
        <begin position="212"/>
        <end position="271"/>
    </location>
</feature>
<accession>A0A427YDY2</accession>
<dbReference type="Proteomes" id="UP000279259">
    <property type="component" value="Unassembled WGS sequence"/>
</dbReference>
<evidence type="ECO:0000256" key="1">
    <source>
        <dbReference type="ARBA" id="ARBA00010928"/>
    </source>
</evidence>
<evidence type="ECO:0000313" key="5">
    <source>
        <dbReference type="EMBL" id="RSH89262.1"/>
    </source>
</evidence>
<keyword evidence="6" id="KW-1185">Reference proteome</keyword>
<dbReference type="GO" id="GO:0000166">
    <property type="term" value="F:nucleotide binding"/>
    <property type="evidence" value="ECO:0007669"/>
    <property type="project" value="InterPro"/>
</dbReference>
<dbReference type="Gene3D" id="3.30.360.10">
    <property type="entry name" value="Dihydrodipicolinate Reductase, domain 2"/>
    <property type="match status" value="1"/>
</dbReference>
<dbReference type="AlphaFoldDB" id="A0A427YDY2"/>
<evidence type="ECO:0000259" key="4">
    <source>
        <dbReference type="Pfam" id="PF01408"/>
    </source>
</evidence>
<dbReference type="InterPro" id="IPR036291">
    <property type="entry name" value="NAD(P)-bd_dom_sf"/>
</dbReference>
<dbReference type="Gene3D" id="3.40.50.720">
    <property type="entry name" value="NAD(P)-binding Rossmann-like Domain"/>
    <property type="match status" value="1"/>
</dbReference>
<evidence type="ECO:0000256" key="3">
    <source>
        <dbReference type="SAM" id="MobiDB-lite"/>
    </source>
</evidence>
<keyword evidence="2" id="KW-0560">Oxidoreductase</keyword>
<proteinExistence type="inferred from homology"/>